<dbReference type="VEuPathDB" id="FungiDB:H310_01947"/>
<evidence type="ECO:0000256" key="1">
    <source>
        <dbReference type="SAM" id="MobiDB-lite"/>
    </source>
</evidence>
<gene>
    <name evidence="2" type="ORF">DYB32_003145</name>
</gene>
<accession>A0A418B1A8</accession>
<dbReference type="Gene3D" id="3.30.450.40">
    <property type="match status" value="1"/>
</dbReference>
<dbReference type="InterPro" id="IPR029016">
    <property type="entry name" value="GAF-like_dom_sf"/>
</dbReference>
<dbReference type="EMBL" id="QUSY01000184">
    <property type="protein sequence ID" value="RHY31802.1"/>
    <property type="molecule type" value="Genomic_DNA"/>
</dbReference>
<keyword evidence="3" id="KW-1185">Reference proteome</keyword>
<comment type="caution">
    <text evidence="2">The sequence shown here is derived from an EMBL/GenBank/DDBJ whole genome shotgun (WGS) entry which is preliminary data.</text>
</comment>
<feature type="compositionally biased region" description="Low complexity" evidence="1">
    <location>
        <begin position="11"/>
        <end position="21"/>
    </location>
</feature>
<dbReference type="PANTHER" id="PTHR43102:SF2">
    <property type="entry name" value="GAF DOMAIN-CONTAINING PROTEIN"/>
    <property type="match status" value="1"/>
</dbReference>
<evidence type="ECO:0008006" key="4">
    <source>
        <dbReference type="Google" id="ProtNLM"/>
    </source>
</evidence>
<dbReference type="VEuPathDB" id="FungiDB:H310_01946"/>
<name>A0A418B1A8_9STRA</name>
<dbReference type="SUPFAM" id="SSF55781">
    <property type="entry name" value="GAF domain-like"/>
    <property type="match status" value="1"/>
</dbReference>
<dbReference type="Proteomes" id="UP000285060">
    <property type="component" value="Unassembled WGS sequence"/>
</dbReference>
<sequence length="330" mass="37406">MLRHQPPPPSQSASLAQSSESTDVDYNEFNRVNVLRSYYVLDTPPSQEFDAICSAAAKTFDCAVAAISFLDATRQWYKASMGIQPSEVPRDVALCSHLLERPFFSPLVVLDTRADCRFRNNPLVTGAANVRFYASVPIVNSDGFTRCTDILLHLGEKVMDLLEEHRARELSRLTVIEEASNEPHSKSGGSSQRSSVPRHYNDDGVPLLNTGTTARTTFCQVFPADLTLSYLKGRRLDDWQQFRSCRSDFTMVRFTHEQMKKMTRRVISESTECQPEFIAYITAMAKSDWDIKQCRREYRDISKCITALKAKGSQKPTLNHLVLRAYNKSK</sequence>
<dbReference type="PANTHER" id="PTHR43102">
    <property type="entry name" value="SLR1143 PROTEIN"/>
    <property type="match status" value="1"/>
</dbReference>
<evidence type="ECO:0000313" key="2">
    <source>
        <dbReference type="EMBL" id="RHY31802.1"/>
    </source>
</evidence>
<feature type="region of interest" description="Disordered" evidence="1">
    <location>
        <begin position="177"/>
        <end position="202"/>
    </location>
</feature>
<evidence type="ECO:0000313" key="3">
    <source>
        <dbReference type="Proteomes" id="UP000285060"/>
    </source>
</evidence>
<protein>
    <recommendedName>
        <fullName evidence="4">GAF domain-containing protein</fullName>
    </recommendedName>
</protein>
<feature type="compositionally biased region" description="Low complexity" evidence="1">
    <location>
        <begin position="186"/>
        <end position="195"/>
    </location>
</feature>
<feature type="compositionally biased region" description="Pro residues" evidence="1">
    <location>
        <begin position="1"/>
        <end position="10"/>
    </location>
</feature>
<proteinExistence type="predicted"/>
<reference evidence="2 3" key="1">
    <citation type="submission" date="2018-08" db="EMBL/GenBank/DDBJ databases">
        <title>Aphanomyces genome sequencing and annotation.</title>
        <authorList>
            <person name="Minardi D."/>
            <person name="Oidtmann B."/>
            <person name="Van Der Giezen M."/>
            <person name="Studholme D.J."/>
        </authorList>
    </citation>
    <scope>NUCLEOTIDE SEQUENCE [LARGE SCALE GENOMIC DNA]</scope>
    <source>
        <strain evidence="2 3">NJM0002</strain>
    </source>
</reference>
<organism evidence="2 3">
    <name type="scientific">Aphanomyces invadans</name>
    <dbReference type="NCBI Taxonomy" id="157072"/>
    <lineage>
        <taxon>Eukaryota</taxon>
        <taxon>Sar</taxon>
        <taxon>Stramenopiles</taxon>
        <taxon>Oomycota</taxon>
        <taxon>Saprolegniomycetes</taxon>
        <taxon>Saprolegniales</taxon>
        <taxon>Verrucalvaceae</taxon>
        <taxon>Aphanomyces</taxon>
    </lineage>
</organism>
<feature type="region of interest" description="Disordered" evidence="1">
    <location>
        <begin position="1"/>
        <end position="22"/>
    </location>
</feature>
<dbReference type="AlphaFoldDB" id="A0A418B1A8"/>